<keyword evidence="8" id="KW-0547">Nucleotide-binding</keyword>
<feature type="compositionally biased region" description="Basic and acidic residues" evidence="20">
    <location>
        <begin position="461"/>
        <end position="476"/>
    </location>
</feature>
<dbReference type="EMBL" id="GG663736">
    <property type="protein sequence ID" value="EEH59274.1"/>
    <property type="molecule type" value="Genomic_DNA"/>
</dbReference>
<keyword evidence="9" id="KW-0227">DNA damage</keyword>
<keyword evidence="12" id="KW-0067">ATP-binding</keyword>
<dbReference type="OMA" id="FSDYYYR"/>
<evidence type="ECO:0000256" key="20">
    <source>
        <dbReference type="SAM" id="MobiDB-lite"/>
    </source>
</evidence>
<feature type="domain" description="Rad50/SbcC-type AAA" evidence="21">
    <location>
        <begin position="6"/>
        <end position="219"/>
    </location>
</feature>
<dbReference type="GO" id="GO:0006302">
    <property type="term" value="P:double-strand break repair"/>
    <property type="evidence" value="ECO:0007669"/>
    <property type="project" value="InterPro"/>
</dbReference>
<dbReference type="SUPFAM" id="SSF52540">
    <property type="entry name" value="P-loop containing nucleoside triphosphate hydrolases"/>
    <property type="match status" value="1"/>
</dbReference>
<comment type="catalytic activity">
    <reaction evidence="18">
        <text>ATP + H2O = ADP + phosphate + H(+)</text>
        <dbReference type="Rhea" id="RHEA:13065"/>
        <dbReference type="ChEBI" id="CHEBI:15377"/>
        <dbReference type="ChEBI" id="CHEBI:15378"/>
        <dbReference type="ChEBI" id="CHEBI:30616"/>
        <dbReference type="ChEBI" id="CHEBI:43474"/>
        <dbReference type="ChEBI" id="CHEBI:456216"/>
    </reaction>
</comment>
<organism evidence="23">
    <name type="scientific">Micromonas pusilla (strain CCMP1545)</name>
    <name type="common">Picoplanktonic green alga</name>
    <dbReference type="NCBI Taxonomy" id="564608"/>
    <lineage>
        <taxon>Eukaryota</taxon>
        <taxon>Viridiplantae</taxon>
        <taxon>Chlorophyta</taxon>
        <taxon>Mamiellophyceae</taxon>
        <taxon>Mamiellales</taxon>
        <taxon>Mamiellaceae</taxon>
        <taxon>Micromonas</taxon>
    </lineage>
</organism>
<feature type="coiled-coil region" evidence="19">
    <location>
        <begin position="1004"/>
        <end position="1052"/>
    </location>
</feature>
<evidence type="ECO:0000256" key="14">
    <source>
        <dbReference type="ARBA" id="ARBA00023054"/>
    </source>
</evidence>
<evidence type="ECO:0000313" key="23">
    <source>
        <dbReference type="Proteomes" id="UP000001876"/>
    </source>
</evidence>
<evidence type="ECO:0000256" key="19">
    <source>
        <dbReference type="SAM" id="Coils"/>
    </source>
</evidence>
<evidence type="ECO:0000256" key="4">
    <source>
        <dbReference type="ARBA" id="ARBA00009439"/>
    </source>
</evidence>
<dbReference type="GO" id="GO:0070192">
    <property type="term" value="P:chromosome organization involved in meiotic cell cycle"/>
    <property type="evidence" value="ECO:0007669"/>
    <property type="project" value="TreeGrafter"/>
</dbReference>
<feature type="compositionally biased region" description="Basic and acidic residues" evidence="20">
    <location>
        <begin position="750"/>
        <end position="764"/>
    </location>
</feature>
<evidence type="ECO:0000256" key="2">
    <source>
        <dbReference type="ARBA" id="ARBA00004123"/>
    </source>
</evidence>
<dbReference type="GO" id="GO:0005524">
    <property type="term" value="F:ATP binding"/>
    <property type="evidence" value="ECO:0007669"/>
    <property type="project" value="UniProtKB-KW"/>
</dbReference>
<dbReference type="GO" id="GO:0000794">
    <property type="term" value="C:condensed nuclear chromosome"/>
    <property type="evidence" value="ECO:0007669"/>
    <property type="project" value="TreeGrafter"/>
</dbReference>
<keyword evidence="7" id="KW-0479">Metal-binding</keyword>
<dbReference type="GO" id="GO:0003691">
    <property type="term" value="F:double-stranded telomeric DNA binding"/>
    <property type="evidence" value="ECO:0007669"/>
    <property type="project" value="TreeGrafter"/>
</dbReference>
<proteinExistence type="inferred from homology"/>
<dbReference type="RefSeq" id="XP_003055898.1">
    <property type="nucleotide sequence ID" value="XM_003055852.1"/>
</dbReference>
<evidence type="ECO:0000256" key="7">
    <source>
        <dbReference type="ARBA" id="ARBA00022723"/>
    </source>
</evidence>
<keyword evidence="6" id="KW-0158">Chromosome</keyword>
<dbReference type="GO" id="GO:0046872">
    <property type="term" value="F:metal ion binding"/>
    <property type="evidence" value="ECO:0007669"/>
    <property type="project" value="UniProtKB-KW"/>
</dbReference>
<evidence type="ECO:0000256" key="17">
    <source>
        <dbReference type="ARBA" id="ARBA00023254"/>
    </source>
</evidence>
<dbReference type="FunFam" id="3.40.50.300:FF:000593">
    <property type="entry name" value="DNA repair protein RAD50"/>
    <property type="match status" value="1"/>
</dbReference>
<keyword evidence="15" id="KW-0234">DNA repair</keyword>
<dbReference type="OrthoDB" id="18797at2759"/>
<keyword evidence="14 19" id="KW-0175">Coiled coil</keyword>
<evidence type="ECO:0000313" key="22">
    <source>
        <dbReference type="EMBL" id="EEH59274.1"/>
    </source>
</evidence>
<keyword evidence="13" id="KW-0460">Magnesium</keyword>
<evidence type="ECO:0000259" key="21">
    <source>
        <dbReference type="Pfam" id="PF13476"/>
    </source>
</evidence>
<evidence type="ECO:0000256" key="1">
    <source>
        <dbReference type="ARBA" id="ARBA00001947"/>
    </source>
</evidence>
<feature type="compositionally biased region" description="Basic residues" evidence="20">
    <location>
        <begin position="595"/>
        <end position="611"/>
    </location>
</feature>
<evidence type="ECO:0000256" key="6">
    <source>
        <dbReference type="ARBA" id="ARBA00022454"/>
    </source>
</evidence>
<dbReference type="PANTHER" id="PTHR18867:SF12">
    <property type="entry name" value="DNA REPAIR PROTEIN RAD50"/>
    <property type="match status" value="1"/>
</dbReference>
<accession>C1MJY0</accession>
<dbReference type="InterPro" id="IPR027417">
    <property type="entry name" value="P-loop_NTPase"/>
</dbReference>
<comment type="subcellular location">
    <subcellularLocation>
        <location evidence="3">Chromosome</location>
    </subcellularLocation>
    <subcellularLocation>
        <location evidence="2">Nucleus</location>
    </subcellularLocation>
</comment>
<evidence type="ECO:0000256" key="18">
    <source>
        <dbReference type="ARBA" id="ARBA00049360"/>
    </source>
</evidence>
<evidence type="ECO:0000256" key="11">
    <source>
        <dbReference type="ARBA" id="ARBA00022833"/>
    </source>
</evidence>
<dbReference type="GeneID" id="9681652"/>
<evidence type="ECO:0000256" key="15">
    <source>
        <dbReference type="ARBA" id="ARBA00023204"/>
    </source>
</evidence>
<dbReference type="GO" id="GO:0000722">
    <property type="term" value="P:telomere maintenance via recombination"/>
    <property type="evidence" value="ECO:0007669"/>
    <property type="project" value="TreeGrafter"/>
</dbReference>
<dbReference type="Proteomes" id="UP000001876">
    <property type="component" value="Unassembled WGS sequence"/>
</dbReference>
<evidence type="ECO:0000256" key="16">
    <source>
        <dbReference type="ARBA" id="ARBA00023242"/>
    </source>
</evidence>
<evidence type="ECO:0000256" key="9">
    <source>
        <dbReference type="ARBA" id="ARBA00022763"/>
    </source>
</evidence>
<evidence type="ECO:0000256" key="10">
    <source>
        <dbReference type="ARBA" id="ARBA00022801"/>
    </source>
</evidence>
<dbReference type="Pfam" id="PF13476">
    <property type="entry name" value="AAA_23"/>
    <property type="match status" value="1"/>
</dbReference>
<comment type="cofactor">
    <cofactor evidence="1">
        <name>Zn(2+)</name>
        <dbReference type="ChEBI" id="CHEBI:29105"/>
    </cofactor>
</comment>
<protein>
    <recommendedName>
        <fullName evidence="5">DNA repair protein RAD50</fullName>
    </recommendedName>
</protein>
<evidence type="ECO:0000256" key="8">
    <source>
        <dbReference type="ARBA" id="ARBA00022741"/>
    </source>
</evidence>
<feature type="coiled-coil region" evidence="19">
    <location>
        <begin position="1210"/>
        <end position="1237"/>
    </location>
</feature>
<comment type="similarity">
    <text evidence="4">Belongs to the SMC family. RAD50 subfamily.</text>
</comment>
<reference evidence="22 23" key="1">
    <citation type="journal article" date="2009" name="Science">
        <title>Green evolution and dynamic adaptations revealed by genomes of the marine picoeukaryotes Micromonas.</title>
        <authorList>
            <person name="Worden A.Z."/>
            <person name="Lee J.H."/>
            <person name="Mock T."/>
            <person name="Rouze P."/>
            <person name="Simmons M.P."/>
            <person name="Aerts A.L."/>
            <person name="Allen A.E."/>
            <person name="Cuvelier M.L."/>
            <person name="Derelle E."/>
            <person name="Everett M.V."/>
            <person name="Foulon E."/>
            <person name="Grimwood J."/>
            <person name="Gundlach H."/>
            <person name="Henrissat B."/>
            <person name="Napoli C."/>
            <person name="McDonald S.M."/>
            <person name="Parker M.S."/>
            <person name="Rombauts S."/>
            <person name="Salamov A."/>
            <person name="Von Dassow P."/>
            <person name="Badger J.H."/>
            <person name="Coutinho P.M."/>
            <person name="Demir E."/>
            <person name="Dubchak I."/>
            <person name="Gentemann C."/>
            <person name="Eikrem W."/>
            <person name="Gready J.E."/>
            <person name="John U."/>
            <person name="Lanier W."/>
            <person name="Lindquist E.A."/>
            <person name="Lucas S."/>
            <person name="Mayer K.F."/>
            <person name="Moreau H."/>
            <person name="Not F."/>
            <person name="Otillar R."/>
            <person name="Panaud O."/>
            <person name="Pangilinan J."/>
            <person name="Paulsen I."/>
            <person name="Piegu B."/>
            <person name="Poliakov A."/>
            <person name="Robbens S."/>
            <person name="Schmutz J."/>
            <person name="Toulza E."/>
            <person name="Wyss T."/>
            <person name="Zelensky A."/>
            <person name="Zhou K."/>
            <person name="Armbrust E.V."/>
            <person name="Bhattacharya D."/>
            <person name="Goodenough U.W."/>
            <person name="Van de Peer Y."/>
            <person name="Grigoriev I.V."/>
        </authorList>
    </citation>
    <scope>NUCLEOTIDE SEQUENCE [LARGE SCALE GENOMIC DNA]</scope>
    <source>
        <strain evidence="22 23">CCMP1545</strain>
    </source>
</reference>
<keyword evidence="10" id="KW-0378">Hydrolase</keyword>
<feature type="region of interest" description="Disordered" evidence="20">
    <location>
        <begin position="589"/>
        <end position="634"/>
    </location>
</feature>
<dbReference type="GO" id="GO:0016887">
    <property type="term" value="F:ATP hydrolysis activity"/>
    <property type="evidence" value="ECO:0007669"/>
    <property type="project" value="InterPro"/>
</dbReference>
<dbReference type="STRING" id="564608.C1MJY0"/>
<feature type="coiled-coil region" evidence="19">
    <location>
        <begin position="1114"/>
        <end position="1148"/>
    </location>
</feature>
<evidence type="ECO:0000256" key="5">
    <source>
        <dbReference type="ARBA" id="ARBA00017893"/>
    </source>
</evidence>
<dbReference type="InterPro" id="IPR038729">
    <property type="entry name" value="Rad50/SbcC_AAA"/>
</dbReference>
<keyword evidence="11" id="KW-0862">Zinc</keyword>
<keyword evidence="17" id="KW-0469">Meiosis</keyword>
<sequence length="1542" mass="169449">MCSVDKLLIKGIRSFSPENDHAIVFPKPLTLIVGRNGAGKTTVIECLKMATTGELPPSARAGQAFIHDPKVADVTEVKAQIKLRFRDVRKQPCVVTRSFQLTQKSGGKLEKKDLDQVIQTLDEKTGEKVSVSRKCADINATVPDMMGVSKAILENVVFVHQEDSNWPLGEAATLKKKFDEIFSATKYTKALEHINKLRKEQSATIKEYKLKVETLRVQCDHATKLKQRLDENAGKATRLGERMRTLQEKIDRANEALKARHDDLSLIRKIAEKKALLEAKRDVVVAECARRGASLKNELTDTLENLQSHRDAFGAKTAELRAELERHDAKCASLAACARELREKRERDLRAHGKLTAEAEAHGKRLSARASQARSARTFFTSRFARFQRSIDRSLAALVAAYPDDIGPTPPALAAAAAAGAGAGELRDAPEAIAAHATVCARARDLLDRLARAADELRAKHRAEDDAAAREMDEVSGKLAAAGESAKAREERRRACRRRADDAAAEMSSFAVSDDAIEDLRRRVDDAEKLFDERRNANAASRVAMELEQARPRPLPARATPFARRSLLEGSLFLFQFLSLASSVVSSLFPGAARRPSRRPSRYSTRRRPARRFADRPTRSPPPPPPASAVSQKKEAIEAAEKTLSRLRAEQDRAAAAGESALKTRLKREELFSKEESMRSLLASTRERFADVFDGDARVPAPENVKMELKRVVDARALAVETARETASAASNAASAAACALETAAANERRLAREAKDAEEKAEAEGDVLPAPATPATGNGERASASSRLDAYATAVKDNDAALSKAEEDLTVLKNLAKVFQSFSAAAGSTSCCPLCSAKFEDARKLETFRAMIESKVASIPEQTASGRAAVEASRERRAKLQALAPLVSAYERVTRTALPDARRALSDATAADAVAKRAASDASNAMETARESHTSAVALAEDADTIARLSREARELRGVVESLERASGVASSQLQFVGGTRGAGAAVGGATQTQGGANPARVVSAIAADVEDAEASKAALEKERDVLQRKLSRTEQELLAIERDVRDLREEHVRVGCVRFSSIPRVSFSISLSFHVRPARRSVSTFDRSSPVPYSLLTDRRASRLNAFRNGPRSAKADRKASLKREIEDLEREARELDAEEARVAAERAPTERRRDALVAARDAARATAAASERDADERVRTLQRDVDALAAADAPIDEYADSGKAAELTRCKEAADAAEAKMKAFEKELATETASAKIKRETIESKASIARDLDDNIAYLKGKEEEAKLTSEIDALRAKIQALGVDVNAVELTFRADQKSRDELREAYAESQGRVTTHQEAIDACKKELNDPQYKGVRKRLSKHVVELKTYEYVSQDLERYHSALDRALMAFHASKMSDINKVVKELWQRTYRGQDIDFIQIRSDDDTGNKGRSSYNYRVVMIVGDAELEMRGRCSAGQKVLACLIIRLALAETFCLNCGILALDEPTTNLDAPNADALARSLIDIMRSREDQENFQLIVITHDMHFAQVLGQREHADYYWRITKDDDQHSHIECENIYE</sequence>
<feature type="coiled-coil region" evidence="19">
    <location>
        <begin position="198"/>
        <end position="263"/>
    </location>
</feature>
<feature type="region of interest" description="Disordered" evidence="20">
    <location>
        <begin position="750"/>
        <end position="787"/>
    </location>
</feature>
<keyword evidence="16" id="KW-0539">Nucleus</keyword>
<dbReference type="GO" id="GO:0007004">
    <property type="term" value="P:telomere maintenance via telomerase"/>
    <property type="evidence" value="ECO:0007669"/>
    <property type="project" value="TreeGrafter"/>
</dbReference>
<dbReference type="PANTHER" id="PTHR18867">
    <property type="entry name" value="RAD50"/>
    <property type="match status" value="1"/>
</dbReference>
<dbReference type="GO" id="GO:0043047">
    <property type="term" value="F:single-stranded telomeric DNA binding"/>
    <property type="evidence" value="ECO:0007669"/>
    <property type="project" value="TreeGrafter"/>
</dbReference>
<name>C1MJY0_MICPC</name>
<dbReference type="eggNOG" id="KOG0962">
    <property type="taxonomic scope" value="Eukaryota"/>
</dbReference>
<evidence type="ECO:0000256" key="13">
    <source>
        <dbReference type="ARBA" id="ARBA00022842"/>
    </source>
</evidence>
<evidence type="ECO:0000256" key="3">
    <source>
        <dbReference type="ARBA" id="ARBA00004286"/>
    </source>
</evidence>
<evidence type="ECO:0000256" key="12">
    <source>
        <dbReference type="ARBA" id="ARBA00022840"/>
    </source>
</evidence>
<feature type="region of interest" description="Disordered" evidence="20">
    <location>
        <begin position="461"/>
        <end position="493"/>
    </location>
</feature>
<keyword evidence="23" id="KW-1185">Reference proteome</keyword>
<dbReference type="GO" id="GO:0030870">
    <property type="term" value="C:Mre11 complex"/>
    <property type="evidence" value="ECO:0007669"/>
    <property type="project" value="UniProtKB-ARBA"/>
</dbReference>
<dbReference type="Gene3D" id="3.40.50.300">
    <property type="entry name" value="P-loop containing nucleotide triphosphate hydrolases"/>
    <property type="match status" value="2"/>
</dbReference>
<dbReference type="GO" id="GO:0051880">
    <property type="term" value="F:G-quadruplex DNA binding"/>
    <property type="evidence" value="ECO:0007669"/>
    <property type="project" value="TreeGrafter"/>
</dbReference>
<dbReference type="KEGG" id="mpp:MICPUCDRAFT_46506"/>
<gene>
    <name evidence="22" type="primary">RAD50</name>
    <name evidence="22" type="ORF">MICPUCDRAFT_46506</name>
</gene>